<feature type="transmembrane region" description="Helical" evidence="1">
    <location>
        <begin position="6"/>
        <end position="26"/>
    </location>
</feature>
<dbReference type="Proteomes" id="UP000298324">
    <property type="component" value="Unassembled WGS sequence"/>
</dbReference>
<comment type="caution">
    <text evidence="2">The sequence shown here is derived from an EMBL/GenBank/DDBJ whole genome shotgun (WGS) entry which is preliminary data.</text>
</comment>
<dbReference type="EMBL" id="QFGA01000001">
    <property type="protein sequence ID" value="TEB07235.1"/>
    <property type="molecule type" value="Genomic_DNA"/>
</dbReference>
<protein>
    <submittedName>
        <fullName evidence="2">Uncharacterized protein</fullName>
    </submittedName>
</protein>
<name>A0A4Y7RDY9_9FIRM</name>
<gene>
    <name evidence="2" type="ORF">Psch_00782</name>
</gene>
<proteinExistence type="predicted"/>
<keyword evidence="1" id="KW-0812">Transmembrane</keyword>
<evidence type="ECO:0000256" key="1">
    <source>
        <dbReference type="SAM" id="Phobius"/>
    </source>
</evidence>
<keyword evidence="1" id="KW-1133">Transmembrane helix</keyword>
<sequence length="135" mass="15190">MNGLKYLAGTAVCVVAVLLGFIVVLGQFNLMVYPARIAAFSLDTGEKGICRIEFLGEKAQLPMPDLELWNKWETQSRQVLMENAYQALERGGRVWDARIKDLALESKFAQLLNTFETGVQIPLQEQLQRCRGDGR</sequence>
<evidence type="ECO:0000313" key="2">
    <source>
        <dbReference type="EMBL" id="TEB07235.1"/>
    </source>
</evidence>
<dbReference type="RefSeq" id="WP_190239187.1">
    <property type="nucleotide sequence ID" value="NZ_QFGA01000001.1"/>
</dbReference>
<keyword evidence="1" id="KW-0472">Membrane</keyword>
<reference evidence="2 3" key="1">
    <citation type="journal article" date="2018" name="Environ. Microbiol.">
        <title>Novel energy conservation strategies and behaviour of Pelotomaculum schinkii driving syntrophic propionate catabolism.</title>
        <authorList>
            <person name="Hidalgo-Ahumada C.A.P."/>
            <person name="Nobu M.K."/>
            <person name="Narihiro T."/>
            <person name="Tamaki H."/>
            <person name="Liu W.T."/>
            <person name="Kamagata Y."/>
            <person name="Stams A.J.M."/>
            <person name="Imachi H."/>
            <person name="Sousa D.Z."/>
        </authorList>
    </citation>
    <scope>NUCLEOTIDE SEQUENCE [LARGE SCALE GENOMIC DNA]</scope>
    <source>
        <strain evidence="2 3">HH</strain>
    </source>
</reference>
<dbReference type="AlphaFoldDB" id="A0A4Y7RDY9"/>
<evidence type="ECO:0000313" key="3">
    <source>
        <dbReference type="Proteomes" id="UP000298324"/>
    </source>
</evidence>
<organism evidence="2 3">
    <name type="scientific">Pelotomaculum schinkii</name>
    <dbReference type="NCBI Taxonomy" id="78350"/>
    <lineage>
        <taxon>Bacteria</taxon>
        <taxon>Bacillati</taxon>
        <taxon>Bacillota</taxon>
        <taxon>Clostridia</taxon>
        <taxon>Eubacteriales</taxon>
        <taxon>Desulfotomaculaceae</taxon>
        <taxon>Pelotomaculum</taxon>
    </lineage>
</organism>
<keyword evidence="3" id="KW-1185">Reference proteome</keyword>
<accession>A0A4Y7RDY9</accession>